<dbReference type="Gene3D" id="3.30.450.40">
    <property type="match status" value="1"/>
</dbReference>
<gene>
    <name evidence="1" type="ORF">ILUMI_20759</name>
</gene>
<evidence type="ECO:0000313" key="2">
    <source>
        <dbReference type="Proteomes" id="UP000801492"/>
    </source>
</evidence>
<dbReference type="Proteomes" id="UP000801492">
    <property type="component" value="Unassembled WGS sequence"/>
</dbReference>
<protein>
    <submittedName>
        <fullName evidence="1">Uncharacterized protein</fullName>
    </submittedName>
</protein>
<proteinExistence type="predicted"/>
<evidence type="ECO:0000313" key="1">
    <source>
        <dbReference type="EMBL" id="KAF2885414.1"/>
    </source>
</evidence>
<keyword evidence="2" id="KW-1185">Reference proteome</keyword>
<dbReference type="AlphaFoldDB" id="A0A8K0CDQ8"/>
<dbReference type="EMBL" id="VTPC01089958">
    <property type="protein sequence ID" value="KAF2885414.1"/>
    <property type="molecule type" value="Genomic_DNA"/>
</dbReference>
<dbReference type="SUPFAM" id="SSF55781">
    <property type="entry name" value="GAF domain-like"/>
    <property type="match status" value="1"/>
</dbReference>
<accession>A0A8K0CDQ8</accession>
<comment type="caution">
    <text evidence="1">The sequence shown here is derived from an EMBL/GenBank/DDBJ whole genome shotgun (WGS) entry which is preliminary data.</text>
</comment>
<organism evidence="1 2">
    <name type="scientific">Ignelater luminosus</name>
    <name type="common">Cucubano</name>
    <name type="synonym">Pyrophorus luminosus</name>
    <dbReference type="NCBI Taxonomy" id="2038154"/>
    <lineage>
        <taxon>Eukaryota</taxon>
        <taxon>Metazoa</taxon>
        <taxon>Ecdysozoa</taxon>
        <taxon>Arthropoda</taxon>
        <taxon>Hexapoda</taxon>
        <taxon>Insecta</taxon>
        <taxon>Pterygota</taxon>
        <taxon>Neoptera</taxon>
        <taxon>Endopterygota</taxon>
        <taxon>Coleoptera</taxon>
        <taxon>Polyphaga</taxon>
        <taxon>Elateriformia</taxon>
        <taxon>Elateroidea</taxon>
        <taxon>Elateridae</taxon>
        <taxon>Agrypninae</taxon>
        <taxon>Pyrophorini</taxon>
        <taxon>Ignelater</taxon>
    </lineage>
</organism>
<sequence>MYPDGQLAAVLELWRRESESPFHEEDEEIGCSYLVWGGIALHYAHLYLNMNQQRKLNDFLLAVVKGQLRGILDSLKPSILDLELVSSTTTAKNCYRRRLLLFTKEPRPY</sequence>
<dbReference type="OrthoDB" id="295473at2759"/>
<dbReference type="InterPro" id="IPR029016">
    <property type="entry name" value="GAF-like_dom_sf"/>
</dbReference>
<reference evidence="1" key="1">
    <citation type="submission" date="2019-08" db="EMBL/GenBank/DDBJ databases">
        <title>The genome of the North American firefly Photinus pyralis.</title>
        <authorList>
            <consortium name="Photinus pyralis genome working group"/>
            <person name="Fallon T.R."/>
            <person name="Sander Lower S.E."/>
            <person name="Weng J.-K."/>
        </authorList>
    </citation>
    <scope>NUCLEOTIDE SEQUENCE</scope>
    <source>
        <strain evidence="1">TRF0915ILg1</strain>
        <tissue evidence="1">Whole body</tissue>
    </source>
</reference>
<name>A0A8K0CDQ8_IGNLU</name>